<reference evidence="1" key="1">
    <citation type="submission" date="2019-03" db="EMBL/GenBank/DDBJ databases">
        <title>Candidatus Syntrophosphaera thermopropionivorans: a novel player in syntrophic propionate oxidation during anaerobic digestion.</title>
        <authorList>
            <person name="Dyksma S."/>
        </authorList>
    </citation>
    <scope>NUCLEOTIDE SEQUENCE</scope>
    <source>
        <strain evidence="1">W5</strain>
    </source>
</reference>
<comment type="caution">
    <text evidence="1">The sequence shown here is derived from an EMBL/GenBank/DDBJ whole genome shotgun (WGS) entry which is preliminary data.</text>
</comment>
<dbReference type="EMBL" id="SMOG01000021">
    <property type="protein sequence ID" value="TDF72654.1"/>
    <property type="molecule type" value="Genomic_DNA"/>
</dbReference>
<organism evidence="1 2">
    <name type="scientific">Candidatus Syntrophosphaera thermopropionivorans</name>
    <dbReference type="NCBI Taxonomy" id="2593015"/>
    <lineage>
        <taxon>Bacteria</taxon>
        <taxon>Pseudomonadati</taxon>
        <taxon>Candidatus Cloacimonadota</taxon>
        <taxon>Candidatus Cloacimonadia</taxon>
        <taxon>Candidatus Cloacimonadales</taxon>
        <taxon>Candidatus Cloacimonadaceae</taxon>
        <taxon>Candidatus Syntrophosphaera</taxon>
    </lineage>
</organism>
<sequence>MQTEIKPINEVCSEVTVVIEAEKVDEAYKKYFNKKAQELEIPGFRKGKAPKNMIEKLHGADIKEDFEIKFAIDSLYQVLRENNLNFLATPQLKSLDWIQGSDMKLTVILEHIPDLTLDLLENLEVPFKPQTLEDAVNQFLSDLRWKQRTIQDVDTVEENTTLQCRLYFTWKGEDYNYSVNIYSEELENLPALKELVSKKIGDKVSLSLPIETLKQFIDDDTIDFEDETQMDVTIEIDAITKLIIPEIDDEFAKDMDFENLEEMKAKIGEELKAQVEHSNYEAQNNAIINALFKKKPFKIPPMTLKSIIDDYAASLHIDENHPLYNYYVNEAANYLVRYLIVDSLREKIHIEVSEDMINEFIEHRAILSNSSVAGYKEKNEDYIKSDNFIRDAQDYFLLRKIAETCTFIEPTGETEYPAYEIAPYEPEEEEEQDNQDKPEEQEEPSEKNVRKEEQ</sequence>
<protein>
    <submittedName>
        <fullName evidence="1">Uncharacterized protein</fullName>
    </submittedName>
</protein>
<evidence type="ECO:0000313" key="2">
    <source>
        <dbReference type="Proteomes" id="UP000294588"/>
    </source>
</evidence>
<accession>A0AC61QI60</accession>
<gene>
    <name evidence="1" type="ORF">E0946_05845</name>
</gene>
<evidence type="ECO:0000313" key="1">
    <source>
        <dbReference type="EMBL" id="TDF72654.1"/>
    </source>
</evidence>
<keyword evidence="2" id="KW-1185">Reference proteome</keyword>
<dbReference type="Proteomes" id="UP000294588">
    <property type="component" value="Unassembled WGS sequence"/>
</dbReference>
<proteinExistence type="predicted"/>
<name>A0AC61QI60_9BACT</name>